<reference evidence="1 2" key="1">
    <citation type="submission" date="2015-05" db="EMBL/GenBank/DDBJ databases">
        <title>Distinctive expansion of gene families associated with plant cell wall degradation and secondary metabolism in the genomes of grapevine trunk pathogens.</title>
        <authorList>
            <person name="Lawrence D.P."/>
            <person name="Travadon R."/>
            <person name="Rolshausen P.E."/>
            <person name="Baumgartner K."/>
        </authorList>
    </citation>
    <scope>NUCLEOTIDE SEQUENCE [LARGE SCALE GENOMIC DNA]</scope>
    <source>
        <strain evidence="1">DA912</strain>
    </source>
</reference>
<accession>A0A0G2F7M5</accession>
<dbReference type="EMBL" id="LCUC01000450">
    <property type="protein sequence ID" value="KKY30722.1"/>
    <property type="molecule type" value="Genomic_DNA"/>
</dbReference>
<organism evidence="1 2">
    <name type="scientific">Diaporthe ampelina</name>
    <dbReference type="NCBI Taxonomy" id="1214573"/>
    <lineage>
        <taxon>Eukaryota</taxon>
        <taxon>Fungi</taxon>
        <taxon>Dikarya</taxon>
        <taxon>Ascomycota</taxon>
        <taxon>Pezizomycotina</taxon>
        <taxon>Sordariomycetes</taxon>
        <taxon>Sordariomycetidae</taxon>
        <taxon>Diaporthales</taxon>
        <taxon>Diaporthaceae</taxon>
        <taxon>Diaporthe</taxon>
    </lineage>
</organism>
<reference evidence="1 2" key="2">
    <citation type="submission" date="2015-05" db="EMBL/GenBank/DDBJ databases">
        <authorList>
            <person name="Morales-Cruz A."/>
            <person name="Amrine K.C."/>
            <person name="Cantu D."/>
        </authorList>
    </citation>
    <scope>NUCLEOTIDE SEQUENCE [LARGE SCALE GENOMIC DNA]</scope>
    <source>
        <strain evidence="1">DA912</strain>
    </source>
</reference>
<dbReference type="OrthoDB" id="194443at2759"/>
<protein>
    <submittedName>
        <fullName evidence="1">Uncharacterized protein</fullName>
    </submittedName>
</protein>
<dbReference type="Proteomes" id="UP000034680">
    <property type="component" value="Unassembled WGS sequence"/>
</dbReference>
<gene>
    <name evidence="1" type="ORF">UCDDA912_g09326</name>
</gene>
<keyword evidence="2" id="KW-1185">Reference proteome</keyword>
<proteinExistence type="predicted"/>
<sequence>MARSDADKPLRKLILDWFANPLAGGLSRGFFRDYSLYAMEKNFTVGDDELDDDIDSNLHIKAMEAVTRHTFGRVWKIKPKRYYVDDKAVAAPVGKKV</sequence>
<evidence type="ECO:0000313" key="1">
    <source>
        <dbReference type="EMBL" id="KKY30722.1"/>
    </source>
</evidence>
<comment type="caution">
    <text evidence="1">The sequence shown here is derived from an EMBL/GenBank/DDBJ whole genome shotgun (WGS) entry which is preliminary data.</text>
</comment>
<evidence type="ECO:0000313" key="2">
    <source>
        <dbReference type="Proteomes" id="UP000034680"/>
    </source>
</evidence>
<name>A0A0G2F7M5_9PEZI</name>
<dbReference type="AlphaFoldDB" id="A0A0G2F7M5"/>